<proteinExistence type="predicted"/>
<dbReference type="HOGENOM" id="CLU_1531566_0_0_12"/>
<gene>
    <name evidence="1" type="ordered locus">Spico_0819</name>
</gene>
<accession>F4GHE4</accession>
<evidence type="ECO:0000313" key="1">
    <source>
        <dbReference type="EMBL" id="AEC02043.1"/>
    </source>
</evidence>
<name>F4GHE4_PARC1</name>
<keyword evidence="2" id="KW-1185">Reference proteome</keyword>
<protein>
    <recommendedName>
        <fullName evidence="3">DUF3486 family protein</fullName>
    </recommendedName>
</protein>
<dbReference type="KEGG" id="scc:Spico_0819"/>
<reference evidence="1 2" key="2">
    <citation type="journal article" date="2012" name="Stand. Genomic Sci.">
        <title>Complete genome sequence of the termite hindgut bacterium Spirochaeta coccoides type strain (SPN1(T)), reclassification in the genus Sphaerochaeta as Sphaerochaeta coccoides comb. nov. and emendations of the family Spirochaetaceae and the genus Sphaerochaeta.</title>
        <authorList>
            <person name="Abt B."/>
            <person name="Han C."/>
            <person name="Scheuner C."/>
            <person name="Lu M."/>
            <person name="Lapidus A."/>
            <person name="Nolan M."/>
            <person name="Lucas S."/>
            <person name="Hammon N."/>
            <person name="Deshpande S."/>
            <person name="Cheng J.F."/>
            <person name="Tapia R."/>
            <person name="Goodwin L.A."/>
            <person name="Pitluck S."/>
            <person name="Liolios K."/>
            <person name="Pagani I."/>
            <person name="Ivanova N."/>
            <person name="Mavromatis K."/>
            <person name="Mikhailova N."/>
            <person name="Huntemann M."/>
            <person name="Pati A."/>
            <person name="Chen A."/>
            <person name="Palaniappan K."/>
            <person name="Land M."/>
            <person name="Hauser L."/>
            <person name="Brambilla E.M."/>
            <person name="Rohde M."/>
            <person name="Spring S."/>
            <person name="Gronow S."/>
            <person name="Goker M."/>
            <person name="Woyke T."/>
            <person name="Bristow J."/>
            <person name="Eisen J.A."/>
            <person name="Markowitz V."/>
            <person name="Hugenholtz P."/>
            <person name="Kyrpides N.C."/>
            <person name="Klenk H.P."/>
            <person name="Detter J.C."/>
        </authorList>
    </citation>
    <scope>NUCLEOTIDE SEQUENCE [LARGE SCALE GENOMIC DNA]</scope>
    <source>
        <strain evidence="2">ATCC BAA-1237 / DSM 17374 / SPN1</strain>
    </source>
</reference>
<dbReference type="RefSeq" id="WP_013739439.1">
    <property type="nucleotide sequence ID" value="NC_015436.1"/>
</dbReference>
<evidence type="ECO:0000313" key="2">
    <source>
        <dbReference type="Proteomes" id="UP000007939"/>
    </source>
</evidence>
<dbReference type="EMBL" id="CP002659">
    <property type="protein sequence ID" value="AEC02043.1"/>
    <property type="molecule type" value="Genomic_DNA"/>
</dbReference>
<reference evidence="2" key="1">
    <citation type="submission" date="2011-04" db="EMBL/GenBank/DDBJ databases">
        <title>The complete genome of Spirochaeta coccoides DSM 17374.</title>
        <authorList>
            <person name="Lucas S."/>
            <person name="Copeland A."/>
            <person name="Lapidus A."/>
            <person name="Bruce D."/>
            <person name="Goodwin L."/>
            <person name="Pitluck S."/>
            <person name="Peters L."/>
            <person name="Kyrpides N."/>
            <person name="Mavromatis K."/>
            <person name="Pagani I."/>
            <person name="Ivanova N."/>
            <person name="Ovchinnikova G."/>
            <person name="Lu M."/>
            <person name="Detter J.C."/>
            <person name="Tapia R."/>
            <person name="Han C."/>
            <person name="Land M."/>
            <person name="Hauser L."/>
            <person name="Markowitz V."/>
            <person name="Cheng J.-F."/>
            <person name="Hugenholtz P."/>
            <person name="Woyke T."/>
            <person name="Wu D."/>
            <person name="Spring S."/>
            <person name="Schroeder M."/>
            <person name="Brambilla E."/>
            <person name="Klenk H.-P."/>
            <person name="Eisen J.A."/>
        </authorList>
    </citation>
    <scope>NUCLEOTIDE SEQUENCE [LARGE SCALE GENOMIC DNA]</scope>
    <source>
        <strain evidence="2">ATCC BAA-1237 / DSM 17374 / SPN1</strain>
    </source>
</reference>
<dbReference type="STRING" id="760011.Spico_0819"/>
<dbReference type="Proteomes" id="UP000007939">
    <property type="component" value="Chromosome"/>
</dbReference>
<sequence length="175" mass="20372">MGKRQKAEMLGLVQRIIQAYNDEKLTFEAIEQMLRDEGYDISREAIRRTVKSNKQIASELEKTRTETVALIDAIRDNPNTDTNEAAVDWLITKSFEYIKTIENVNFKDLPEMSTFMNSITRMKGQLVKQRMDYNKVFEKVKQMVIADLQKALEDWPELYQQLFTIVTNLEAPDVG</sequence>
<dbReference type="eggNOG" id="ENOG50328ZU">
    <property type="taxonomic scope" value="Bacteria"/>
</dbReference>
<dbReference type="AlphaFoldDB" id="F4GHE4"/>
<dbReference type="Pfam" id="PF11985">
    <property type="entry name" value="Phage_Mu_Gp27"/>
    <property type="match status" value="1"/>
</dbReference>
<organism evidence="1 2">
    <name type="scientific">Parasphaerochaeta coccoides (strain ATCC BAA-1237 / DSM 17374 / SPN1)</name>
    <name type="common">Sphaerochaeta coccoides</name>
    <dbReference type="NCBI Taxonomy" id="760011"/>
    <lineage>
        <taxon>Bacteria</taxon>
        <taxon>Pseudomonadati</taxon>
        <taxon>Spirochaetota</taxon>
        <taxon>Spirochaetia</taxon>
        <taxon>Spirochaetales</taxon>
        <taxon>Sphaerochaetaceae</taxon>
        <taxon>Parasphaerochaeta</taxon>
    </lineage>
</organism>
<evidence type="ECO:0008006" key="3">
    <source>
        <dbReference type="Google" id="ProtNLM"/>
    </source>
</evidence>
<dbReference type="InterPro" id="IPR021874">
    <property type="entry name" value="Phage_Mu_Gp27"/>
</dbReference>
<dbReference type="OrthoDB" id="9813799at2"/>